<protein>
    <submittedName>
        <fullName evidence="2">Uncharacterized protein</fullName>
    </submittedName>
</protein>
<reference evidence="2 3" key="1">
    <citation type="journal article" date="2013" name="ISME J.">
        <title>A metabolic model for members of the genus Tetrasphaera involved in enhanced biological phosphorus removal.</title>
        <authorList>
            <person name="Kristiansen R."/>
            <person name="Nguyen H.T.T."/>
            <person name="Saunders A.M."/>
            <person name="Nielsen J.L."/>
            <person name="Wimmer R."/>
            <person name="Le V.Q."/>
            <person name="McIlroy S.J."/>
            <person name="Petrovski S."/>
            <person name="Seviour R.J."/>
            <person name="Calteau A."/>
            <person name="Nielsen K.L."/>
            <person name="Nielsen P.H."/>
        </authorList>
    </citation>
    <scope>NUCLEOTIDE SEQUENCE [LARGE SCALE GENOMIC DNA]</scope>
    <source>
        <strain evidence="2 3">T1-X7</strain>
    </source>
</reference>
<comment type="caution">
    <text evidence="2">The sequence shown here is derived from an EMBL/GenBank/DDBJ whole genome shotgun (WGS) entry which is preliminary data.</text>
</comment>
<organism evidence="2 3">
    <name type="scientific">Nostocoides japonicum T1-X7</name>
    <dbReference type="NCBI Taxonomy" id="1194083"/>
    <lineage>
        <taxon>Bacteria</taxon>
        <taxon>Bacillati</taxon>
        <taxon>Actinomycetota</taxon>
        <taxon>Actinomycetes</taxon>
        <taxon>Micrococcales</taxon>
        <taxon>Intrasporangiaceae</taxon>
        <taxon>Nostocoides</taxon>
    </lineage>
</organism>
<feature type="transmembrane region" description="Helical" evidence="1">
    <location>
        <begin position="6"/>
        <end position="23"/>
    </location>
</feature>
<accession>A0A077M6L6</accession>
<keyword evidence="1" id="KW-0812">Transmembrane</keyword>
<evidence type="ECO:0000313" key="3">
    <source>
        <dbReference type="Proteomes" id="UP000035721"/>
    </source>
</evidence>
<dbReference type="AlphaFoldDB" id="A0A077M6L6"/>
<gene>
    <name evidence="2" type="ORF">BN12_60025</name>
</gene>
<keyword evidence="1" id="KW-1133">Transmembrane helix</keyword>
<keyword evidence="1" id="KW-0472">Membrane</keyword>
<evidence type="ECO:0000313" key="2">
    <source>
        <dbReference type="EMBL" id="CCH79819.1"/>
    </source>
</evidence>
<keyword evidence="3" id="KW-1185">Reference proteome</keyword>
<proteinExistence type="predicted"/>
<evidence type="ECO:0000256" key="1">
    <source>
        <dbReference type="SAM" id="Phobius"/>
    </source>
</evidence>
<dbReference type="Proteomes" id="UP000035721">
    <property type="component" value="Unassembled WGS sequence"/>
</dbReference>
<sequence length="212" mass="22956">MKRWTWPTAVAVGVLGIMFLVFWQGQVQTPRTRTDAASIEQSDQTGAVKTAFANGMQAMMSAGTPSTGQQHRMLSLRKTTLSRSSLSQPELTTLEQTGRVALAKYFTTQEMSDAQKSLMGMLAMDRDPNQINQGAGVSKIRYQDVTVRGDNANIGADVTAWAKSLVRQSPQGSWLATAPVSTMHFTATLVRQPSGQWQISSLFGAFAPGEGP</sequence>
<name>A0A077M6L6_9MICO</name>
<dbReference type="EMBL" id="CAJB01000392">
    <property type="protein sequence ID" value="CCH79819.1"/>
    <property type="molecule type" value="Genomic_DNA"/>
</dbReference>
<dbReference type="STRING" id="1194083.BN12_60025"/>